<dbReference type="PANTHER" id="PTHR13500:SF0">
    <property type="entry name" value="NUCLEOLAR PRE-RIBOSOMAL-ASSOCIATED PROTEIN 1"/>
    <property type="match status" value="1"/>
</dbReference>
<reference evidence="3" key="3">
    <citation type="submission" date="2025-09" db="UniProtKB">
        <authorList>
            <consortium name="Ensembl"/>
        </authorList>
    </citation>
    <scope>IDENTIFICATION</scope>
</reference>
<keyword evidence="4" id="KW-1185">Reference proteome</keyword>
<dbReference type="InterPro" id="IPR039844">
    <property type="entry name" value="URB1"/>
</dbReference>
<dbReference type="Proteomes" id="UP000265120">
    <property type="component" value="Chromosome 4"/>
</dbReference>
<organism evidence="3 4">
    <name type="scientific">Cynoglossus semilaevis</name>
    <name type="common">Tongue sole</name>
    <dbReference type="NCBI Taxonomy" id="244447"/>
    <lineage>
        <taxon>Eukaryota</taxon>
        <taxon>Metazoa</taxon>
        <taxon>Chordata</taxon>
        <taxon>Craniata</taxon>
        <taxon>Vertebrata</taxon>
        <taxon>Euteleostomi</taxon>
        <taxon>Actinopterygii</taxon>
        <taxon>Neopterygii</taxon>
        <taxon>Teleostei</taxon>
        <taxon>Neoteleostei</taxon>
        <taxon>Acanthomorphata</taxon>
        <taxon>Carangaria</taxon>
        <taxon>Pleuronectiformes</taxon>
        <taxon>Pleuronectoidei</taxon>
        <taxon>Cynoglossidae</taxon>
        <taxon>Cynoglossinae</taxon>
        <taxon>Cynoglossus</taxon>
    </lineage>
</organism>
<sequence>MGKKRSNEDLASDTSAKKEKLEEFNGTMFKTMLKEGLETFISVAKKLPCPDLYDVVEGYIKISMECAEMFKLLDVEKHNESETVLVLESLEMILLRTASDLSHFNMVGNAIVKKIVSSYMKPLQGFLHSQNHRFVRQCLSLLSAMVAQGPAAAREVFSQIHINRSLSGLAKRKDKRGKPDVRMAFIQFVLSFLVSGDAATVGFCPSISIDCQKTSVFRLQVVLNKVLSKTQKVRFFTPPVLANIASLYKWNGVVDATTGDDKMVNSEQAAVSVIRELVHSFLLDLCCSRKHGISFHDASYGTAGRAGNIVLLQFLVGLKQATEDELVAELVVNALKANPDILARYLKETQYSYTPRLKSAWQDNVRLLKKIYQVQPEISAVFQTGDVIPIPRLLSMIMVISLPPVCNKAFFTQGLSVSLTTLSMMSFVLKKAHMNIEYLVDKESQNSDVYTDDEMADLVQQYREALTKVNSGIFTALVPNLFDNTNHNKPQRHFISYSSIADTAEVILLKALILQVICLYQKVVPHLVNQCKFDFSKLLKGIVTEKGMRQEVPPVLQYQILQLALELPSSKFSWFRIQDTGDTESTEKSVLYLLLKMFVSSTNNHLKASTQMLVLKVLKDSGVFEYTWTELELWLAQLLKVAPDQQETVIRFLERVLGKLVCSSSTYTDKVASYVQEAAYLQSNLCNQEGEAASIPVSHIDDVIDMLDVIMDGNDGQMEEFGPSLNEDLIIQTFPFSALVPAALEARNKLPSNIGNRSEGQSFTHEYLCAVLCDVLHCQREPLPLCLALLQYDKELLSSDPSASPHPAVHHLHQYYNKWLPQHLFLQFTTSICDSETPLPPTSYSALMKAAYSQGTKAFLEDTFVKNVDEALTSMSMDEFPVAIKQILLYIKSTVENFGMVRLVKYQIRTVKKIEFASQMKHNVVFKLKCLHRIREGSDLFLEINQSSAVETDKERILVTVLESVFKHPCLEQWFLALELSSLPPHTLKPVRLKKLCAQLTDDILALLKVSAPILQDLSHLQPLCSYTGTLERALLKEFSEQSQDINTQSRPLQGLLSLHSYMDSSLLREVVSRLLLLPRERLLSPATKGTHVKLSVYGHAALQILTEHGANPSQDHGTFLTKAHLSGLSTLLFSCTSPALESFMLQVLTTEPGSAKLIHTDVLLHCLQRPVADCLTIGSLLLRNSPAHRLRFELWCSEPANIKKVSEETDIFIPLINTYLQMAGRDDGARPKNGLYLLKDGSNCLHESFNVLFSFRWQLVEVISEKLADFPDELENWRTSVTAAAFRCLITSYSQSKDQTQTLSEQELGILGRLPTFLVSIFCIRRYRYRDHHFLNTLSTLLNLMYGDIEVSKDLLSLSTLHMMTTSHSLFLPTMLEEEPSRSQAKEALVSLLLCLVRKCPTVCSSSHFVIFLGAYGATLNISGESKKKTKNIKLITFFTRFISHNSAVEHHKTRTSLGASLWKQASPDDILALLNPEQMLQTIAHFPQHRRLIPQEGKELLYRDADALKDIGHFYDPCFLLPLFSAILQPECVVDCFKFVSSHALGFTVMALSSYDTKLRAAAYHVLGCFYHHLEGARFREKRQLLYLMDMVKNGIQKENLRLPFVMTTYIQKVAQLMLKPEDHMYVVLNRFLLSHQSLDFKRVPEFFKLFYGFETEVDREWILSVLEEGIADRHCFEQCDRQAIFQSLLGLSSSPLRDENSQVHTTETSVINRDPHLLSSLIDLLHVLWFTNLGQKEKQVDEVQSSAEEKPKNLIKCLPLPLINEFLCVALEFTKYLRLGLKAASLSRFLQTLCFVLKHRGTALSVNKQAERFSLLPQPLSCAEVLAPLLCWASLSGDKALTNQIHWKNKIKSKGSNLKPSIHRKDLEEDPETKKGEDISLTECKYYLSAIFIHWEPVFPLSEPPQVQPGDRVALGQLACDTAHLLTKWSLRFLVESPYDEKRTEDLLHWVEKYLMKHQAIVDVLLLDPGLKADLLRLYHQAFESQNVSRNVNRFKTLQQFTKIMMRLLDSQGQLPEVHQAVVSTCLPGDTNDLSRCGKKAGLYLLSLYIHELWSEATSAELFLSHVHLVNKTMCAKRKSPKTQPSALTAICSDIIAWKTS</sequence>
<feature type="domain" description="URB1 N-terminal" evidence="1">
    <location>
        <begin position="66"/>
        <end position="200"/>
    </location>
</feature>
<dbReference type="GeneTree" id="ENSGT00390000014210"/>
<name>A0A3P8W366_CYNSE</name>
<dbReference type="PANTHER" id="PTHR13500">
    <property type="entry name" value="NUCLEOLAR PRERIBOSOMAL-ASSOCIATED PROTEIN 1"/>
    <property type="match status" value="1"/>
</dbReference>
<proteinExistence type="predicted"/>
<reference evidence="3" key="2">
    <citation type="submission" date="2025-08" db="UniProtKB">
        <authorList>
            <consortium name="Ensembl"/>
        </authorList>
    </citation>
    <scope>IDENTIFICATION</scope>
</reference>
<dbReference type="InterPro" id="IPR032436">
    <property type="entry name" value="URB1_C"/>
</dbReference>
<feature type="domain" description="URB1 C-terminal" evidence="2">
    <location>
        <begin position="1547"/>
        <end position="1707"/>
    </location>
</feature>
<feature type="domain" description="URB1 N-terminal" evidence="1">
    <location>
        <begin position="216"/>
        <end position="363"/>
    </location>
</feature>
<evidence type="ECO:0000313" key="4">
    <source>
        <dbReference type="Proteomes" id="UP000265120"/>
    </source>
</evidence>
<dbReference type="Pfam" id="PF11707">
    <property type="entry name" value="Npa1"/>
    <property type="match status" value="2"/>
</dbReference>
<dbReference type="GO" id="GO:0000463">
    <property type="term" value="P:maturation of LSU-rRNA from tricistronic rRNA transcript (SSU-rRNA, 5.8S rRNA, LSU-rRNA)"/>
    <property type="evidence" value="ECO:0007669"/>
    <property type="project" value="TreeGrafter"/>
</dbReference>
<protein>
    <submittedName>
        <fullName evidence="3">URB1 ribosome biogenesis homolog</fullName>
    </submittedName>
</protein>
<evidence type="ECO:0000259" key="2">
    <source>
        <dbReference type="Pfam" id="PF16201"/>
    </source>
</evidence>
<reference evidence="3 4" key="1">
    <citation type="journal article" date="2014" name="Nat. Genet.">
        <title>Whole-genome sequence of a flatfish provides insights into ZW sex chromosome evolution and adaptation to a benthic lifestyle.</title>
        <authorList>
            <person name="Chen S."/>
            <person name="Zhang G."/>
            <person name="Shao C."/>
            <person name="Huang Q."/>
            <person name="Liu G."/>
            <person name="Zhang P."/>
            <person name="Song W."/>
            <person name="An N."/>
            <person name="Chalopin D."/>
            <person name="Volff J.N."/>
            <person name="Hong Y."/>
            <person name="Li Q."/>
            <person name="Sha Z."/>
            <person name="Zhou H."/>
            <person name="Xie M."/>
            <person name="Yu Q."/>
            <person name="Liu Y."/>
            <person name="Xiang H."/>
            <person name="Wang N."/>
            <person name="Wu K."/>
            <person name="Yang C."/>
            <person name="Zhou Q."/>
            <person name="Liao X."/>
            <person name="Yang L."/>
            <person name="Hu Q."/>
            <person name="Zhang J."/>
            <person name="Meng L."/>
            <person name="Jin L."/>
            <person name="Tian Y."/>
            <person name="Lian J."/>
            <person name="Yang J."/>
            <person name="Miao G."/>
            <person name="Liu S."/>
            <person name="Liang Z."/>
            <person name="Yan F."/>
            <person name="Li Y."/>
            <person name="Sun B."/>
            <person name="Zhang H."/>
            <person name="Zhang J."/>
            <person name="Zhu Y."/>
            <person name="Du M."/>
            <person name="Zhao Y."/>
            <person name="Schartl M."/>
            <person name="Tang Q."/>
            <person name="Wang J."/>
        </authorList>
    </citation>
    <scope>NUCLEOTIDE SEQUENCE</scope>
</reference>
<dbReference type="GO" id="GO:0005730">
    <property type="term" value="C:nucleolus"/>
    <property type="evidence" value="ECO:0007669"/>
    <property type="project" value="TreeGrafter"/>
</dbReference>
<dbReference type="Pfam" id="PF16201">
    <property type="entry name" value="NopRA1"/>
    <property type="match status" value="1"/>
</dbReference>
<accession>A0A3P8W366</accession>
<dbReference type="InterPro" id="IPR021714">
    <property type="entry name" value="URB1_N"/>
</dbReference>
<evidence type="ECO:0000259" key="1">
    <source>
        <dbReference type="Pfam" id="PF11707"/>
    </source>
</evidence>
<dbReference type="Ensembl" id="ENSCSET00000020283.1">
    <property type="protein sequence ID" value="ENSCSEP00000020036.1"/>
    <property type="gene ID" value="ENSCSEG00000012616.1"/>
</dbReference>
<evidence type="ECO:0000313" key="3">
    <source>
        <dbReference type="Ensembl" id="ENSCSEP00000020036.1"/>
    </source>
</evidence>
<dbReference type="GO" id="GO:0000466">
    <property type="term" value="P:maturation of 5.8S rRNA from tricistronic rRNA transcript (SSU-rRNA, 5.8S rRNA, LSU-rRNA)"/>
    <property type="evidence" value="ECO:0007669"/>
    <property type="project" value="TreeGrafter"/>
</dbReference>